<feature type="domain" description="PilZ" evidence="1">
    <location>
        <begin position="95"/>
        <end position="204"/>
    </location>
</feature>
<evidence type="ECO:0000313" key="3">
    <source>
        <dbReference type="EMBL" id="MBB6714635.1"/>
    </source>
</evidence>
<evidence type="ECO:0000259" key="1">
    <source>
        <dbReference type="Pfam" id="PF07238"/>
    </source>
</evidence>
<dbReference type="GO" id="GO:0035438">
    <property type="term" value="F:cyclic-di-GMP binding"/>
    <property type="evidence" value="ECO:0007669"/>
    <property type="project" value="InterPro"/>
</dbReference>
<proteinExistence type="predicted"/>
<reference evidence="3 4" key="1">
    <citation type="submission" date="2020-08" db="EMBL/GenBank/DDBJ databases">
        <title>Clostridia isolated from Swiss meat.</title>
        <authorList>
            <person name="Wambui J."/>
            <person name="Stevens M.J.A."/>
            <person name="Stephan R."/>
        </authorList>
    </citation>
    <scope>NUCLEOTIDE SEQUENCE [LARGE SCALE GENOMIC DNA]</scope>
    <source>
        <strain evidence="3 4">CM001</strain>
    </source>
</reference>
<dbReference type="Pfam" id="PF07238">
    <property type="entry name" value="PilZ"/>
    <property type="match status" value="1"/>
</dbReference>
<dbReference type="EMBL" id="JACKWY010000004">
    <property type="protein sequence ID" value="MBB6714635.1"/>
    <property type="molecule type" value="Genomic_DNA"/>
</dbReference>
<dbReference type="SUPFAM" id="SSF141371">
    <property type="entry name" value="PilZ domain-like"/>
    <property type="match status" value="1"/>
</dbReference>
<organism evidence="3 4">
    <name type="scientific">Clostridium gasigenes</name>
    <dbReference type="NCBI Taxonomy" id="94869"/>
    <lineage>
        <taxon>Bacteria</taxon>
        <taxon>Bacillati</taxon>
        <taxon>Bacillota</taxon>
        <taxon>Clostridia</taxon>
        <taxon>Eubacteriales</taxon>
        <taxon>Clostridiaceae</taxon>
        <taxon>Clostridium</taxon>
    </lineage>
</organism>
<comment type="caution">
    <text evidence="3">The sequence shown here is derived from an EMBL/GenBank/DDBJ whole genome shotgun (WGS) entry which is preliminary data.</text>
</comment>
<dbReference type="InterPro" id="IPR009875">
    <property type="entry name" value="PilZ_domain"/>
</dbReference>
<dbReference type="Pfam" id="PF12945">
    <property type="entry name" value="PilZNR"/>
    <property type="match status" value="1"/>
</dbReference>
<evidence type="ECO:0000313" key="4">
    <source>
        <dbReference type="Proteomes" id="UP000585258"/>
    </source>
</evidence>
<evidence type="ECO:0000259" key="2">
    <source>
        <dbReference type="Pfam" id="PF12945"/>
    </source>
</evidence>
<protein>
    <submittedName>
        <fullName evidence="3">PilZ domain-containing protein</fullName>
    </submittedName>
</protein>
<dbReference type="Proteomes" id="UP000585258">
    <property type="component" value="Unassembled WGS sequence"/>
</dbReference>
<gene>
    <name evidence="3" type="ORF">H7E68_07810</name>
</gene>
<accession>A0A7X0SBJ0</accession>
<name>A0A7X0SBJ0_9CLOT</name>
<dbReference type="AlphaFoldDB" id="A0A7X0SBJ0"/>
<sequence length="213" mass="24850">MKKFDVVINSKLEVKWADGIYKTLVQDSNSKNILISIPVVGGVYLTLKTGEEIELVYYDNGENIFSFKCRVINRIKENNIAYYSITLPYDVIKIQRRNYVRVDTVQVIKNIKKYEKETNGQADDKISNALLLDLSGGGMRIKFREKLEKSDVISAKIGSENEEVLIKGKIVRVDITEDKRYIYGISFEELDNRTRERIIQIVFRIMREQRKLR</sequence>
<dbReference type="RefSeq" id="WP_185164182.1">
    <property type="nucleotide sequence ID" value="NZ_JACKWY010000004.1"/>
</dbReference>
<feature type="domain" description="Type III secretion system flagellar brake protein YcgR PilZN" evidence="2">
    <location>
        <begin position="8"/>
        <end position="88"/>
    </location>
</feature>
<dbReference type="InterPro" id="IPR009926">
    <property type="entry name" value="T3SS_YcgR_PilZN"/>
</dbReference>
<dbReference type="Gene3D" id="2.40.10.220">
    <property type="entry name" value="predicted glycosyltransferase like domains"/>
    <property type="match status" value="1"/>
</dbReference>